<name>A0ABW8JI51_9GAMM</name>
<dbReference type="EMBL" id="JADIKJ010000011">
    <property type="protein sequence ID" value="MFK2900782.1"/>
    <property type="molecule type" value="Genomic_DNA"/>
</dbReference>
<gene>
    <name evidence="1" type="ORF">ISP15_10595</name>
</gene>
<organism evidence="1 2">
    <name type="scientific">Dyella jejuensis</name>
    <dbReference type="NCBI Taxonomy" id="1432009"/>
    <lineage>
        <taxon>Bacteria</taxon>
        <taxon>Pseudomonadati</taxon>
        <taxon>Pseudomonadota</taxon>
        <taxon>Gammaproteobacteria</taxon>
        <taxon>Lysobacterales</taxon>
        <taxon>Rhodanobacteraceae</taxon>
        <taxon>Dyella</taxon>
    </lineage>
</organism>
<dbReference type="RefSeq" id="WP_404547283.1">
    <property type="nucleotide sequence ID" value="NZ_JADIKJ010000011.1"/>
</dbReference>
<protein>
    <submittedName>
        <fullName evidence="1">DUF748 domain-containing protein</fullName>
    </submittedName>
</protein>
<dbReference type="Proteomes" id="UP001620461">
    <property type="component" value="Unassembled WGS sequence"/>
</dbReference>
<proteinExistence type="predicted"/>
<evidence type="ECO:0000313" key="2">
    <source>
        <dbReference type="Proteomes" id="UP001620461"/>
    </source>
</evidence>
<accession>A0ABW8JI51</accession>
<evidence type="ECO:0000313" key="1">
    <source>
        <dbReference type="EMBL" id="MFK2900782.1"/>
    </source>
</evidence>
<reference evidence="1 2" key="1">
    <citation type="submission" date="2020-10" db="EMBL/GenBank/DDBJ databases">
        <title>Phylogeny of dyella-like bacteria.</title>
        <authorList>
            <person name="Fu J."/>
        </authorList>
    </citation>
    <scope>NUCLEOTIDE SEQUENCE [LARGE SCALE GENOMIC DNA]</scope>
    <source>
        <strain evidence="1 2">JP1</strain>
    </source>
</reference>
<sequence length="363" mass="40260">MKLPRLPRSAWLPAVVVVAVLIVVRLALPQVVRHYLNQRIAHMGAYQGSTSDIDLHLWRGGYTLENLRVDKIGGRPGEPFLMAPRTEASMSYMALLHGHLRGKIGFYNATVNFIDGKTAGEKQTGTGVDWSEKLNILIPAQLDEIHVHNGTVTFRNFVSSPRVDLKMTDVESTMTNLAASHQRDGARVATLHMTAHILGDAALETDAYFDPANHFGDFDYHIRATHIQLVRANDLARAYTGLDFAAGTGDFTMELKAKDGYLHGYAQPIFNNLQLFSWKKDVEQEKKGPVKLLYEAAAQGVVDLLKNQSNGQFATHVPISGRIDDRQLDAPQAILNVLRNAFIQAYKPQLDHLKPASEAPAQH</sequence>
<keyword evidence="2" id="KW-1185">Reference proteome</keyword>
<comment type="caution">
    <text evidence="1">The sequence shown here is derived from an EMBL/GenBank/DDBJ whole genome shotgun (WGS) entry which is preliminary data.</text>
</comment>